<accession>A0A0D7AAW0</accession>
<reference evidence="1 2" key="1">
    <citation type="journal article" date="2015" name="Fungal Genet. Biol.">
        <title>Evolution of novel wood decay mechanisms in Agaricales revealed by the genome sequences of Fistulina hepatica and Cylindrobasidium torrendii.</title>
        <authorList>
            <person name="Floudas D."/>
            <person name="Held B.W."/>
            <person name="Riley R."/>
            <person name="Nagy L.G."/>
            <person name="Koehler G."/>
            <person name="Ransdell A.S."/>
            <person name="Younus H."/>
            <person name="Chow J."/>
            <person name="Chiniquy J."/>
            <person name="Lipzen A."/>
            <person name="Tritt A."/>
            <person name="Sun H."/>
            <person name="Haridas S."/>
            <person name="LaButti K."/>
            <person name="Ohm R.A."/>
            <person name="Kues U."/>
            <person name="Blanchette R.A."/>
            <person name="Grigoriev I.V."/>
            <person name="Minto R.E."/>
            <person name="Hibbett D.S."/>
        </authorList>
    </citation>
    <scope>NUCLEOTIDE SEQUENCE [LARGE SCALE GENOMIC DNA]</scope>
    <source>
        <strain evidence="1 2">ATCC 64428</strain>
    </source>
</reference>
<protein>
    <submittedName>
        <fullName evidence="1">Uncharacterized protein</fullName>
    </submittedName>
</protein>
<gene>
    <name evidence="1" type="ORF">FISHEDRAFT_59533</name>
</gene>
<keyword evidence="2" id="KW-1185">Reference proteome</keyword>
<proteinExistence type="predicted"/>
<organism evidence="1 2">
    <name type="scientific">Fistulina hepatica ATCC 64428</name>
    <dbReference type="NCBI Taxonomy" id="1128425"/>
    <lineage>
        <taxon>Eukaryota</taxon>
        <taxon>Fungi</taxon>
        <taxon>Dikarya</taxon>
        <taxon>Basidiomycota</taxon>
        <taxon>Agaricomycotina</taxon>
        <taxon>Agaricomycetes</taxon>
        <taxon>Agaricomycetidae</taxon>
        <taxon>Agaricales</taxon>
        <taxon>Fistulinaceae</taxon>
        <taxon>Fistulina</taxon>
    </lineage>
</organism>
<evidence type="ECO:0000313" key="2">
    <source>
        <dbReference type="Proteomes" id="UP000054144"/>
    </source>
</evidence>
<dbReference type="AlphaFoldDB" id="A0A0D7AAW0"/>
<name>A0A0D7AAW0_9AGAR</name>
<evidence type="ECO:0000313" key="1">
    <source>
        <dbReference type="EMBL" id="KIY47549.1"/>
    </source>
</evidence>
<dbReference type="Proteomes" id="UP000054144">
    <property type="component" value="Unassembled WGS sequence"/>
</dbReference>
<sequence>MPKVKVSKQRQQTDQGERDVDEELAWEVAQLKAETRRIEHRRIVQKYYWEHRDEICDKAIERRAWLKREIDGLWDDEVREEILNRRRQYARECQARWRKKN</sequence>
<dbReference type="EMBL" id="KN881931">
    <property type="protein sequence ID" value="KIY47549.1"/>
    <property type="molecule type" value="Genomic_DNA"/>
</dbReference>